<evidence type="ECO:0000256" key="1">
    <source>
        <dbReference type="SAM" id="Coils"/>
    </source>
</evidence>
<reference evidence="3 4" key="1">
    <citation type="submission" date="2011-02" db="EMBL/GenBank/DDBJ databases">
        <authorList>
            <person name="Nelson K.E."/>
            <person name="Sutton G."/>
            <person name="Torralba M."/>
            <person name="Durkin S."/>
            <person name="Harkins D."/>
            <person name="Montgomery R."/>
            <person name="Ziemer C."/>
            <person name="Klaassens E."/>
            <person name="Ocuiv P."/>
            <person name="Morrison M."/>
        </authorList>
    </citation>
    <scope>NUCLEOTIDE SEQUENCE [LARGE SCALE GENOMIC DNA]</scope>
    <source>
        <strain evidence="3 4">8</strain>
    </source>
</reference>
<keyword evidence="1" id="KW-0175">Coiled coil</keyword>
<dbReference type="Proteomes" id="UP000004259">
    <property type="component" value="Unassembled WGS sequence"/>
</dbReference>
<dbReference type="eggNOG" id="ENOG5030GGB">
    <property type="taxonomic scope" value="Bacteria"/>
</dbReference>
<dbReference type="AlphaFoldDB" id="E9SBH7"/>
<gene>
    <name evidence="3" type="ORF">CUS_5456</name>
</gene>
<dbReference type="RefSeq" id="WP_002848995.1">
    <property type="nucleotide sequence ID" value="NZ_ADKM02000069.1"/>
</dbReference>
<evidence type="ECO:0000256" key="2">
    <source>
        <dbReference type="SAM" id="MobiDB-lite"/>
    </source>
</evidence>
<keyword evidence="4" id="KW-1185">Reference proteome</keyword>
<comment type="caution">
    <text evidence="3">The sequence shown here is derived from an EMBL/GenBank/DDBJ whole genome shotgun (WGS) entry which is preliminary data.</text>
</comment>
<evidence type="ECO:0000313" key="3">
    <source>
        <dbReference type="EMBL" id="EGC03358.1"/>
    </source>
</evidence>
<feature type="region of interest" description="Disordered" evidence="2">
    <location>
        <begin position="95"/>
        <end position="123"/>
    </location>
</feature>
<sequence>MPKKVTLEMKIAKREKYKEKIEKNRAEIQPTIDAYNALDAEIKAELAQLEQKKRNAVYDHVISVFGESLSPEEVIVKFDRIMNDNRNKGFIEQLKREQAKREKSVNIGKNSPEDSPATGKTTS</sequence>
<feature type="compositionally biased region" description="Basic and acidic residues" evidence="2">
    <location>
        <begin position="95"/>
        <end position="104"/>
    </location>
</feature>
<dbReference type="EMBL" id="ADKM02000069">
    <property type="protein sequence ID" value="EGC03358.1"/>
    <property type="molecule type" value="Genomic_DNA"/>
</dbReference>
<protein>
    <submittedName>
        <fullName evidence="3">Conserved domain protein</fullName>
    </submittedName>
</protein>
<dbReference type="OrthoDB" id="1821936at2"/>
<name>E9SBH7_RUMAL</name>
<accession>E9SBH7</accession>
<organism evidence="3 4">
    <name type="scientific">Ruminococcus albus 8</name>
    <dbReference type="NCBI Taxonomy" id="246199"/>
    <lineage>
        <taxon>Bacteria</taxon>
        <taxon>Bacillati</taxon>
        <taxon>Bacillota</taxon>
        <taxon>Clostridia</taxon>
        <taxon>Eubacteriales</taxon>
        <taxon>Oscillospiraceae</taxon>
        <taxon>Ruminococcus</taxon>
    </lineage>
</organism>
<evidence type="ECO:0000313" key="4">
    <source>
        <dbReference type="Proteomes" id="UP000004259"/>
    </source>
</evidence>
<feature type="coiled-coil region" evidence="1">
    <location>
        <begin position="7"/>
        <end position="55"/>
    </location>
</feature>
<proteinExistence type="predicted"/>